<dbReference type="InterPro" id="IPR041657">
    <property type="entry name" value="HTH_17"/>
</dbReference>
<dbReference type="Proteomes" id="UP000526033">
    <property type="component" value="Unassembled WGS sequence"/>
</dbReference>
<comment type="caution">
    <text evidence="3">The sequence shown here is derived from an EMBL/GenBank/DDBJ whole genome shotgun (WGS) entry which is preliminary data.</text>
</comment>
<organism evidence="3 4">
    <name type="scientific">candidate division WWE3 bacterium</name>
    <dbReference type="NCBI Taxonomy" id="2053526"/>
    <lineage>
        <taxon>Bacteria</taxon>
        <taxon>Katanobacteria</taxon>
    </lineage>
</organism>
<dbReference type="EMBL" id="JAAZNL010000012">
    <property type="protein sequence ID" value="NMB69782.1"/>
    <property type="molecule type" value="Genomic_DNA"/>
</dbReference>
<dbReference type="Pfam" id="PF12728">
    <property type="entry name" value="HTH_17"/>
    <property type="match status" value="1"/>
</dbReference>
<feature type="compositionally biased region" description="Polar residues" evidence="1">
    <location>
        <begin position="146"/>
        <end position="166"/>
    </location>
</feature>
<dbReference type="InterPro" id="IPR009061">
    <property type="entry name" value="DNA-bd_dom_put_sf"/>
</dbReference>
<protein>
    <submittedName>
        <fullName evidence="3">Helix-turn-helix domain-containing protein</fullName>
    </submittedName>
</protein>
<proteinExistence type="predicted"/>
<evidence type="ECO:0000259" key="2">
    <source>
        <dbReference type="Pfam" id="PF12728"/>
    </source>
</evidence>
<evidence type="ECO:0000313" key="4">
    <source>
        <dbReference type="Proteomes" id="UP000526033"/>
    </source>
</evidence>
<feature type="domain" description="Helix-turn-helix" evidence="2">
    <location>
        <begin position="8"/>
        <end position="56"/>
    </location>
</feature>
<reference evidence="3 4" key="1">
    <citation type="journal article" date="2020" name="Biotechnol. Biofuels">
        <title>New insights from the biogas microbiome by comprehensive genome-resolved metagenomics of nearly 1600 species originating from multiple anaerobic digesters.</title>
        <authorList>
            <person name="Campanaro S."/>
            <person name="Treu L."/>
            <person name="Rodriguez-R L.M."/>
            <person name="Kovalovszki A."/>
            <person name="Ziels R.M."/>
            <person name="Maus I."/>
            <person name="Zhu X."/>
            <person name="Kougias P.G."/>
            <person name="Basile A."/>
            <person name="Luo G."/>
            <person name="Schluter A."/>
            <person name="Konstantinidis K.T."/>
            <person name="Angelidaki I."/>
        </authorList>
    </citation>
    <scope>NUCLEOTIDE SEQUENCE [LARGE SCALE GENOMIC DNA]</scope>
    <source>
        <strain evidence="3">AS27yjCOA_165</strain>
    </source>
</reference>
<evidence type="ECO:0000256" key="1">
    <source>
        <dbReference type="SAM" id="MobiDB-lite"/>
    </source>
</evidence>
<dbReference type="AlphaFoldDB" id="A0A7X9DJV3"/>
<dbReference type="Gene3D" id="1.10.1660.10">
    <property type="match status" value="1"/>
</dbReference>
<evidence type="ECO:0000313" key="3">
    <source>
        <dbReference type="EMBL" id="NMB69782.1"/>
    </source>
</evidence>
<feature type="region of interest" description="Disordered" evidence="1">
    <location>
        <begin position="142"/>
        <end position="167"/>
    </location>
</feature>
<name>A0A7X9DJV3_UNCKA</name>
<sequence>MIQLEERLYTSTEVAEILGVSLRSVYRYLEEGKLDAEIKTATGRHRFSKKNIIDFLYPAGSVTPRDLHDDVPVKETPKKASMAEDVVKEQPKIVETPVIASKDTVTKTEPIEDSVSAEPEVAEEPVDWLAKFREAAKKFREESDTLEASTETKPTQENFTGFSGVTSEPIRTAPATKSLYYRSSLGGLKDIAQNIDKTSRSAGVPYAFSMNAGLSLYKPIKPFSVLHAYVKPSDLPFFERVLGLTPSEEAGAQLCLYVSSDTGIFANREEMHGLFVVSKTKLLEDITKTGDNTLIDEAKSVL</sequence>
<accession>A0A7X9DJV3</accession>
<gene>
    <name evidence="3" type="ORF">GYA27_01070</name>
</gene>
<dbReference type="SUPFAM" id="SSF46955">
    <property type="entry name" value="Putative DNA-binding domain"/>
    <property type="match status" value="1"/>
</dbReference>